<sequence length="325" mass="35019">MSVAVGVIGTGVMGSEHVRILREETVGAHLAAVCDASEDRARAAAGENRVFTDALALINSDQVEAVVIAAPDAVHGSLVLACIETGKPVLCEKPLAVTTAEAFEVVEAEVAKGQRLVQVGYMRRFDPPYIEMKRVREVGGVGRPVILHNVHRNPVAPEWFSGHMSVTNAFVHEIDVSRWLLGSEMVSARVHAAPGADPLMITMETDQGEIVSTEVFMNCGYGYHVHAQLVGINGTIETASPGITLRNVSGQHNSSYPDNWVPRFREAYVRQMNAWVKAVKTGVPTDGASAWDGYLTTAIAEQIVATMAFDAKTHFSVGSRPAIYD</sequence>
<proteinExistence type="inferred from homology"/>
<evidence type="ECO:0000313" key="6">
    <source>
        <dbReference type="Proteomes" id="UP000001054"/>
    </source>
</evidence>
<dbReference type="Pfam" id="PF02894">
    <property type="entry name" value="GFO_IDH_MocA_C"/>
    <property type="match status" value="1"/>
</dbReference>
<dbReference type="GO" id="GO:0005737">
    <property type="term" value="C:cytoplasm"/>
    <property type="evidence" value="ECO:0007669"/>
    <property type="project" value="TreeGrafter"/>
</dbReference>
<dbReference type="GO" id="GO:0000166">
    <property type="term" value="F:nucleotide binding"/>
    <property type="evidence" value="ECO:0007669"/>
    <property type="project" value="InterPro"/>
</dbReference>
<dbReference type="KEGG" id="rhi:NGR_b19660"/>
<evidence type="ECO:0000259" key="3">
    <source>
        <dbReference type="Pfam" id="PF01408"/>
    </source>
</evidence>
<dbReference type="SUPFAM" id="SSF51735">
    <property type="entry name" value="NAD(P)-binding Rossmann-fold domains"/>
    <property type="match status" value="1"/>
</dbReference>
<name>C3KLX7_SINFN</name>
<dbReference type="Gene3D" id="3.30.360.10">
    <property type="entry name" value="Dihydrodipicolinate Reductase, domain 2"/>
    <property type="match status" value="1"/>
</dbReference>
<dbReference type="Pfam" id="PF01408">
    <property type="entry name" value="GFO_IDH_MocA"/>
    <property type="match status" value="1"/>
</dbReference>
<dbReference type="GO" id="GO:0006740">
    <property type="term" value="P:NADPH regeneration"/>
    <property type="evidence" value="ECO:0007669"/>
    <property type="project" value="TreeGrafter"/>
</dbReference>
<dbReference type="HOGENOM" id="CLU_023194_0_1_5"/>
<dbReference type="RefSeq" id="WP_015888034.1">
    <property type="nucleotide sequence ID" value="NC_012586.1"/>
</dbReference>
<keyword evidence="6" id="KW-1185">Reference proteome</keyword>
<evidence type="ECO:0000313" key="5">
    <source>
        <dbReference type="EMBL" id="ACP23413.1"/>
    </source>
</evidence>
<dbReference type="InterPro" id="IPR004104">
    <property type="entry name" value="Gfo/Idh/MocA-like_OxRdtase_C"/>
</dbReference>
<dbReference type="Proteomes" id="UP000001054">
    <property type="component" value="Plasmid pNGR234b"/>
</dbReference>
<accession>C3KLX7</accession>
<dbReference type="Gene3D" id="3.40.50.720">
    <property type="entry name" value="NAD(P)-binding Rossmann-like Domain"/>
    <property type="match status" value="1"/>
</dbReference>
<dbReference type="PANTHER" id="PTHR42840">
    <property type="entry name" value="NAD(P)-BINDING ROSSMANN-FOLD SUPERFAMILY PROTEIN-RELATED"/>
    <property type="match status" value="1"/>
</dbReference>
<dbReference type="EMBL" id="CP000874">
    <property type="protein sequence ID" value="ACP23413.1"/>
    <property type="molecule type" value="Genomic_DNA"/>
</dbReference>
<reference evidence="5 6" key="2">
    <citation type="journal article" date="2009" name="Appl. Environ. Microbiol.">
        <title>Rhizobium sp. strain NGR234 possesses a remarkable number of secretion systems.</title>
        <authorList>
            <person name="Schmeisser C."/>
            <person name="Liesegang H."/>
            <person name="Krysciak D."/>
            <person name="Bakkou N."/>
            <person name="Le Quere A."/>
            <person name="Wollherr A."/>
            <person name="Heinemeyer I."/>
            <person name="Morgenstern B."/>
            <person name="Pommerening-Roeser A."/>
            <person name="Flores M."/>
            <person name="Palacios R."/>
            <person name="Brenner S."/>
            <person name="Gottschalk G."/>
            <person name="Schmitz R.A."/>
            <person name="Broughton W.J."/>
            <person name="Perret X."/>
            <person name="Strittmatter A.W."/>
            <person name="Streit W.R."/>
        </authorList>
    </citation>
    <scope>NUCLEOTIDE SEQUENCE [LARGE SCALE GENOMIC DNA]</scope>
    <source>
        <strain evidence="6">NBRC 101917 / NGR234</strain>
    </source>
</reference>
<dbReference type="AlphaFoldDB" id="C3KLX7"/>
<dbReference type="InterPro" id="IPR000683">
    <property type="entry name" value="Gfo/Idh/MocA-like_OxRdtase_N"/>
</dbReference>
<keyword evidence="2" id="KW-0560">Oxidoreductase</keyword>
<feature type="domain" description="Gfo/Idh/MocA-like oxidoreductase C-terminal" evidence="4">
    <location>
        <begin position="161"/>
        <end position="305"/>
    </location>
</feature>
<dbReference type="PANTHER" id="PTHR42840:SF3">
    <property type="entry name" value="BINDING ROSSMANN FOLD OXIDOREDUCTASE, PUTATIVE (AFU_ORTHOLOGUE AFUA_2G10240)-RELATED"/>
    <property type="match status" value="1"/>
</dbReference>
<gene>
    <name evidence="5" type="ordered locus">NGR_b19660</name>
</gene>
<feature type="domain" description="Gfo/Idh/MocA-like oxidoreductase N-terminal" evidence="3">
    <location>
        <begin position="4"/>
        <end position="121"/>
    </location>
</feature>
<dbReference type="InterPro" id="IPR036291">
    <property type="entry name" value="NAD(P)-bd_dom_sf"/>
</dbReference>
<comment type="similarity">
    <text evidence="1">Belongs to the Gfo/Idh/MocA family.</text>
</comment>
<dbReference type="SUPFAM" id="SSF55347">
    <property type="entry name" value="Glyceraldehyde-3-phosphate dehydrogenase-like, C-terminal domain"/>
    <property type="match status" value="1"/>
</dbReference>
<keyword evidence="5" id="KW-0614">Plasmid</keyword>
<geneLocation type="plasmid" evidence="6">
    <name>sym pNGR234b</name>
</geneLocation>
<organism evidence="5 6">
    <name type="scientific">Sinorhizobium fredii (strain NBRC 101917 / NGR234)</name>
    <dbReference type="NCBI Taxonomy" id="394"/>
    <lineage>
        <taxon>Bacteria</taxon>
        <taxon>Pseudomonadati</taxon>
        <taxon>Pseudomonadota</taxon>
        <taxon>Alphaproteobacteria</taxon>
        <taxon>Hyphomicrobiales</taxon>
        <taxon>Rhizobiaceae</taxon>
        <taxon>Sinorhizobium/Ensifer group</taxon>
        <taxon>Sinorhizobium</taxon>
    </lineage>
</organism>
<evidence type="ECO:0000256" key="2">
    <source>
        <dbReference type="ARBA" id="ARBA00023002"/>
    </source>
</evidence>
<dbReference type="GO" id="GO:0016491">
    <property type="term" value="F:oxidoreductase activity"/>
    <property type="evidence" value="ECO:0007669"/>
    <property type="project" value="UniProtKB-KW"/>
</dbReference>
<dbReference type="PATRIC" id="fig|394.7.peg.2383"/>
<protein>
    <submittedName>
        <fullName evidence="5">Predicted myo-inositol dehydrogenase</fullName>
    </submittedName>
</protein>
<evidence type="ECO:0000256" key="1">
    <source>
        <dbReference type="ARBA" id="ARBA00010928"/>
    </source>
</evidence>
<evidence type="ECO:0000259" key="4">
    <source>
        <dbReference type="Pfam" id="PF02894"/>
    </source>
</evidence>
<dbReference type="OrthoDB" id="9815825at2"/>
<reference evidence="6" key="1">
    <citation type="journal article" date="2004" name="J. Bacteriol.">
        <title>An evolutionary hot spot: the pNGR234b replicon of Rhizobium sp. strain NGR234.</title>
        <authorList>
            <person name="Streit W.R."/>
            <person name="Schmitz R.A."/>
            <person name="Perret X."/>
            <person name="Staehelin C."/>
            <person name="Deakin W.J."/>
            <person name="Raasch C."/>
            <person name="Liesegang H."/>
            <person name="Broughton W.J."/>
        </authorList>
    </citation>
    <scope>NUCLEOTIDE SEQUENCE [LARGE SCALE GENOMIC DNA]</scope>
    <source>
        <strain evidence="6">NBRC 101917 / NGR234</strain>
    </source>
</reference>